<dbReference type="EMBL" id="DUGH01000161">
    <property type="protein sequence ID" value="HIH17076.1"/>
    <property type="molecule type" value="Genomic_DNA"/>
</dbReference>
<evidence type="ECO:0000259" key="1">
    <source>
        <dbReference type="Pfam" id="PF01850"/>
    </source>
</evidence>
<dbReference type="InterPro" id="IPR002716">
    <property type="entry name" value="PIN_dom"/>
</dbReference>
<organism evidence="2 4">
    <name type="scientific">Candidatus Iainarchaeum sp</name>
    <dbReference type="NCBI Taxonomy" id="3101447"/>
    <lineage>
        <taxon>Archaea</taxon>
        <taxon>Candidatus Iainarchaeota</taxon>
        <taxon>Candidatus Iainarchaeia</taxon>
        <taxon>Candidatus Iainarchaeales</taxon>
        <taxon>Candidatus Iainarchaeaceae</taxon>
        <taxon>Candidatus Iainarchaeum</taxon>
    </lineage>
</organism>
<proteinExistence type="predicted"/>
<dbReference type="CDD" id="cd09854">
    <property type="entry name" value="PIN_VapC-like"/>
    <property type="match status" value="1"/>
</dbReference>
<dbReference type="Proteomes" id="UP000678237">
    <property type="component" value="Unassembled WGS sequence"/>
</dbReference>
<reference evidence="3" key="2">
    <citation type="submission" date="2021-03" db="EMBL/GenBank/DDBJ databases">
        <authorList>
            <person name="Jaffe A."/>
        </authorList>
    </citation>
    <scope>NUCLEOTIDE SEQUENCE</scope>
    <source>
        <strain evidence="3">RIFCSPLOWO2_01_FULL_58_19</strain>
    </source>
</reference>
<dbReference type="Proteomes" id="UP000564964">
    <property type="component" value="Unassembled WGS sequence"/>
</dbReference>
<gene>
    <name evidence="2" type="ORF">HA252_06745</name>
    <name evidence="3" type="ORF">J4203_07900</name>
</gene>
<protein>
    <submittedName>
        <fullName evidence="2">Type II toxin-antitoxin system VapC family toxin</fullName>
    </submittedName>
</protein>
<dbReference type="Pfam" id="PF01850">
    <property type="entry name" value="PIN"/>
    <property type="match status" value="1"/>
</dbReference>
<dbReference type="Gene3D" id="3.40.50.1010">
    <property type="entry name" value="5'-nuclease"/>
    <property type="match status" value="1"/>
</dbReference>
<reference evidence="3" key="3">
    <citation type="submission" date="2021-05" db="EMBL/GenBank/DDBJ databases">
        <title>Protein family content uncovers lineage relationships and bacterial pathway maintenance mechanisms in DPANN archaea.</title>
        <authorList>
            <person name="Castelle C.J."/>
            <person name="Meheust R."/>
            <person name="Jaffe A.L."/>
            <person name="Seitz K."/>
            <person name="Gong X."/>
            <person name="Baker B.J."/>
            <person name="Banfield J.F."/>
        </authorList>
    </citation>
    <scope>NUCLEOTIDE SEQUENCE</scope>
    <source>
        <strain evidence="3">RIFCSPLOWO2_01_FULL_58_19</strain>
    </source>
</reference>
<dbReference type="AlphaFoldDB" id="A0A7J4JPF2"/>
<reference evidence="2" key="1">
    <citation type="journal article" date="2020" name="bioRxiv">
        <title>A rank-normalized archaeal taxonomy based on genome phylogeny resolves widespread incomplete and uneven classifications.</title>
        <authorList>
            <person name="Rinke C."/>
            <person name="Chuvochina M."/>
            <person name="Mussig A.J."/>
            <person name="Chaumeil P.-A."/>
            <person name="Waite D.W."/>
            <person name="Whitman W.B."/>
            <person name="Parks D.H."/>
            <person name="Hugenholtz P."/>
        </authorList>
    </citation>
    <scope>NUCLEOTIDE SEQUENCE</scope>
    <source>
        <strain evidence="2">UBA10219</strain>
    </source>
</reference>
<dbReference type="EMBL" id="JAGVWE010000007">
    <property type="protein sequence ID" value="MBS3063757.1"/>
    <property type="molecule type" value="Genomic_DNA"/>
</dbReference>
<evidence type="ECO:0000313" key="3">
    <source>
        <dbReference type="EMBL" id="MBS3063757.1"/>
    </source>
</evidence>
<dbReference type="InterPro" id="IPR029060">
    <property type="entry name" value="PIN-like_dom_sf"/>
</dbReference>
<sequence length="134" mass="15118">MYLLDTNIFLEILLDGARATECLRLLSLLQGERLSAVVSKFAVYSICLILFRKKQPDLARDFLAYLDSLPTLQIHGTSLEEDAEAFASAEKFGLDFDDGLQFTVAKRLSVEAIVSFDRDFDKTPLKRLEPSQIL</sequence>
<comment type="caution">
    <text evidence="2">The sequence shown here is derived from an EMBL/GenBank/DDBJ whole genome shotgun (WGS) entry which is preliminary data.</text>
</comment>
<name>A0A7J4JPF2_9ARCH</name>
<evidence type="ECO:0000313" key="4">
    <source>
        <dbReference type="Proteomes" id="UP000564964"/>
    </source>
</evidence>
<evidence type="ECO:0000313" key="2">
    <source>
        <dbReference type="EMBL" id="HIH17076.1"/>
    </source>
</evidence>
<dbReference type="SUPFAM" id="SSF88723">
    <property type="entry name" value="PIN domain-like"/>
    <property type="match status" value="1"/>
</dbReference>
<feature type="domain" description="PIN" evidence="1">
    <location>
        <begin position="2"/>
        <end position="124"/>
    </location>
</feature>
<accession>A0A7J4JPF2</accession>